<evidence type="ECO:0000256" key="2">
    <source>
        <dbReference type="SAM" id="SignalP"/>
    </source>
</evidence>
<comment type="caution">
    <text evidence="4">The sequence shown here is derived from an EMBL/GenBank/DDBJ whole genome shotgun (WGS) entry which is preliminary data.</text>
</comment>
<evidence type="ECO:0000259" key="3">
    <source>
        <dbReference type="SMART" id="SM00062"/>
    </source>
</evidence>
<name>A0ABT8UHT0_9MYCO</name>
<dbReference type="SMART" id="SM00062">
    <property type="entry name" value="PBPb"/>
    <property type="match status" value="1"/>
</dbReference>
<sequence length="320" mass="32983">MNRTITAALAALAIGAATVSGCSSDSGDSAQPLTVGWVVDPCWSQVPVAQDAGYFEQSGVDVEVVPFPTGAAALEALSGGAVDVATGGDVPTSAAALKNPDVRVIADGARWDGGRFVARRSAGIDSIADLSGRQIAVPLGSSAHYFATKFLDEAGVEAELVQTGPSEVVTAITNRDVDAVAVFQPPLAKAVAALGDDGVELQGRQKYNQHSLYLTTADTLAQREDDLSAFLGAVRQADAPLTDRDPKALSAVAKATGLDDELIGGVAKEFQFDTRLGPELPADLADRARWAQSIGRIPQDAQVPDYATIVVAGPLDGSTK</sequence>
<evidence type="ECO:0000256" key="1">
    <source>
        <dbReference type="ARBA" id="ARBA00010742"/>
    </source>
</evidence>
<proteinExistence type="inferred from homology"/>
<dbReference type="EMBL" id="JAUMSQ010000123">
    <property type="protein sequence ID" value="MDO3637359.1"/>
    <property type="molecule type" value="Genomic_DNA"/>
</dbReference>
<dbReference type="Proteomes" id="UP001168823">
    <property type="component" value="Unassembled WGS sequence"/>
</dbReference>
<evidence type="ECO:0000313" key="5">
    <source>
        <dbReference type="Proteomes" id="UP001168823"/>
    </source>
</evidence>
<gene>
    <name evidence="4" type="ORF">Q2100_16570</name>
</gene>
<dbReference type="SUPFAM" id="SSF53850">
    <property type="entry name" value="Periplasmic binding protein-like II"/>
    <property type="match status" value="1"/>
</dbReference>
<dbReference type="PANTHER" id="PTHR30024">
    <property type="entry name" value="ALIPHATIC SULFONATES-BINDING PROTEIN-RELATED"/>
    <property type="match status" value="1"/>
</dbReference>
<evidence type="ECO:0000313" key="4">
    <source>
        <dbReference type="EMBL" id="MDO3637359.1"/>
    </source>
</evidence>
<dbReference type="PROSITE" id="PS51257">
    <property type="entry name" value="PROKAR_LIPOPROTEIN"/>
    <property type="match status" value="1"/>
</dbReference>
<dbReference type="Gene3D" id="3.40.190.10">
    <property type="entry name" value="Periplasmic binding protein-like II"/>
    <property type="match status" value="2"/>
</dbReference>
<comment type="similarity">
    <text evidence="1">Belongs to the bacterial solute-binding protein SsuA/TauA family.</text>
</comment>
<dbReference type="CDD" id="cd01008">
    <property type="entry name" value="PBP2_NrtA_SsuA_CpmA_like"/>
    <property type="match status" value="1"/>
</dbReference>
<dbReference type="InterPro" id="IPR001638">
    <property type="entry name" value="Solute-binding_3/MltF_N"/>
</dbReference>
<feature type="domain" description="Solute-binding protein family 3/N-terminal" evidence="3">
    <location>
        <begin position="45"/>
        <end position="244"/>
    </location>
</feature>
<dbReference type="Pfam" id="PF09084">
    <property type="entry name" value="NMT1"/>
    <property type="match status" value="1"/>
</dbReference>
<protein>
    <submittedName>
        <fullName evidence="4">NrtA/SsuA/CpmA family ABC transporter substrate-binding protein</fullName>
    </submittedName>
</protein>
<reference evidence="4" key="1">
    <citation type="submission" date="2023-07" db="EMBL/GenBank/DDBJ databases">
        <title>Mycolicibacterium sp. nov., a novel bacterial species.</title>
        <authorList>
            <person name="Cao Y."/>
        </authorList>
    </citation>
    <scope>NUCLEOTIDE SEQUENCE</scope>
    <source>
        <strain evidence="4">KC 300</strain>
    </source>
</reference>
<keyword evidence="2" id="KW-0732">Signal</keyword>
<dbReference type="RefSeq" id="WP_302914965.1">
    <property type="nucleotide sequence ID" value="NZ_JAUMSQ010000123.1"/>
</dbReference>
<organism evidence="4 5">
    <name type="scientific">Mycolicibacterium arseniciresistens</name>
    <dbReference type="NCBI Taxonomy" id="3062257"/>
    <lineage>
        <taxon>Bacteria</taxon>
        <taxon>Bacillati</taxon>
        <taxon>Actinomycetota</taxon>
        <taxon>Actinomycetes</taxon>
        <taxon>Mycobacteriales</taxon>
        <taxon>Mycobacteriaceae</taxon>
        <taxon>Mycolicibacterium</taxon>
    </lineage>
</organism>
<feature type="chain" id="PRO_5045133918" evidence="2">
    <location>
        <begin position="22"/>
        <end position="320"/>
    </location>
</feature>
<dbReference type="InterPro" id="IPR015168">
    <property type="entry name" value="SsuA/THI5"/>
</dbReference>
<feature type="signal peptide" evidence="2">
    <location>
        <begin position="1"/>
        <end position="21"/>
    </location>
</feature>
<keyword evidence="5" id="KW-1185">Reference proteome</keyword>
<accession>A0ABT8UHT0</accession>